<evidence type="ECO:0000313" key="2">
    <source>
        <dbReference type="Proteomes" id="UP000646667"/>
    </source>
</evidence>
<reference evidence="1 2" key="1">
    <citation type="submission" date="2020-01" db="EMBL/GenBank/DDBJ databases">
        <title>Patterns of diversity and host range of bacteriophage communities associated with bean-nodulatin bacteria.</title>
        <authorList>
            <person name="Vann Cauwenberghe J."/>
            <person name="Santamaria R.I."/>
            <person name="Bustos P."/>
            <person name="Juarez S."/>
            <person name="Gonzalez V."/>
        </authorList>
    </citation>
    <scope>NUCLEOTIDE SEQUENCE [LARGE SCALE GENOMIC DNA]</scope>
    <source>
        <strain evidence="2">RHph</strain>
    </source>
</reference>
<keyword evidence="2" id="KW-1185">Reference proteome</keyword>
<evidence type="ECO:0000313" key="1">
    <source>
        <dbReference type="EMBL" id="QIG73955.1"/>
    </source>
</evidence>
<accession>A0A7S5RA73</accession>
<proteinExistence type="predicted"/>
<dbReference type="EMBL" id="MN988534">
    <property type="protein sequence ID" value="QIG73955.1"/>
    <property type="molecule type" value="Genomic_DNA"/>
</dbReference>
<organism evidence="1 2">
    <name type="scientific">Rhizobium phage RHph_N34</name>
    <dbReference type="NCBI Taxonomy" id="2509586"/>
    <lineage>
        <taxon>Viruses</taxon>
        <taxon>Duplodnaviria</taxon>
        <taxon>Heunggongvirae</taxon>
        <taxon>Uroviricota</taxon>
        <taxon>Caudoviricetes</taxon>
        <taxon>Pootjesviridae</taxon>
        <taxon>Staniewskivirinae</taxon>
        <taxon>Trinifflemingvirus</taxon>
        <taxon>Trinifflemingvirus N34</taxon>
    </lineage>
</organism>
<protein>
    <submittedName>
        <fullName evidence="1">Uncharacterized protein</fullName>
    </submittedName>
</protein>
<sequence>MKDEENFVAPEMLGKTLWIAYDHQTGKWCVEEKPFEVVRPGMEILRATVVATEVVE</sequence>
<gene>
    <name evidence="1" type="ORF">EVC06_180</name>
</gene>
<dbReference type="Proteomes" id="UP000646667">
    <property type="component" value="Segment"/>
</dbReference>
<name>A0A7S5RA73_9CAUD</name>